<dbReference type="SUPFAM" id="SSF55331">
    <property type="entry name" value="Tautomerase/MIF"/>
    <property type="match status" value="1"/>
</dbReference>
<sequence length="118" mass="13594">MPHIVMEYSDPVSERVNVGQLLEDLHKAAIGSGEFDSSDVKSRAYASHEWLIAESDNQQDFIHVTLWLLSGRDEKQKYNLSHALLDVMQVHAPEVASLSVDVRDMDRRWYAKVKQREE</sequence>
<dbReference type="InterPro" id="IPR004220">
    <property type="entry name" value="5-COMe_2-OHmuconate_Isoase"/>
</dbReference>
<gene>
    <name evidence="1" type="ORF">SAMN02745132_01073</name>
</gene>
<dbReference type="Pfam" id="PF02962">
    <property type="entry name" value="CHMI"/>
    <property type="match status" value="1"/>
</dbReference>
<dbReference type="GO" id="GO:0008704">
    <property type="term" value="F:5-carboxymethyl-2-hydroxymuconate delta-isomerase activity"/>
    <property type="evidence" value="ECO:0007669"/>
    <property type="project" value="InterPro"/>
</dbReference>
<dbReference type="PANTHER" id="PTHR37950">
    <property type="entry name" value="4-HYDROXYPHENYLACETATE CATABOLISM PROTEIN"/>
    <property type="match status" value="1"/>
</dbReference>
<reference evidence="2" key="1">
    <citation type="submission" date="2017-02" db="EMBL/GenBank/DDBJ databases">
        <authorList>
            <person name="Varghese N."/>
            <person name="Submissions S."/>
        </authorList>
    </citation>
    <scope>NUCLEOTIDE SEQUENCE [LARGE SCALE GENOMIC DNA]</scope>
    <source>
        <strain evidence="2">DSM 22720</strain>
    </source>
</reference>
<evidence type="ECO:0000313" key="1">
    <source>
        <dbReference type="EMBL" id="SKA49223.1"/>
    </source>
</evidence>
<keyword evidence="2" id="KW-1185">Reference proteome</keyword>
<dbReference type="Proteomes" id="UP000190162">
    <property type="component" value="Unassembled WGS sequence"/>
</dbReference>
<dbReference type="InterPro" id="IPR014347">
    <property type="entry name" value="Tautomerase/MIF_sf"/>
</dbReference>
<dbReference type="CDD" id="cd00580">
    <property type="entry name" value="CHMI"/>
    <property type="match status" value="1"/>
</dbReference>
<evidence type="ECO:0000313" key="2">
    <source>
        <dbReference type="Proteomes" id="UP000190162"/>
    </source>
</evidence>
<organism evidence="1 2">
    <name type="scientific">Enterovibrio nigricans DSM 22720</name>
    <dbReference type="NCBI Taxonomy" id="1121868"/>
    <lineage>
        <taxon>Bacteria</taxon>
        <taxon>Pseudomonadati</taxon>
        <taxon>Pseudomonadota</taxon>
        <taxon>Gammaproteobacteria</taxon>
        <taxon>Vibrionales</taxon>
        <taxon>Vibrionaceae</taxon>
        <taxon>Enterovibrio</taxon>
    </lineage>
</organism>
<protein>
    <submittedName>
        <fullName evidence="1">5-carboxymethyl-2-hydroxymuconate isomerase</fullName>
    </submittedName>
</protein>
<dbReference type="Gene3D" id="3.30.429.10">
    <property type="entry name" value="Macrophage Migration Inhibitory Factor"/>
    <property type="match status" value="1"/>
</dbReference>
<accession>A0A1T4U952</accession>
<dbReference type="PANTHER" id="PTHR37950:SF1">
    <property type="entry name" value="4-HYDROXYPHENYLACETATE CATABOLISM PROTEIN"/>
    <property type="match status" value="1"/>
</dbReference>
<dbReference type="OrthoDB" id="9814215at2"/>
<dbReference type="EMBL" id="FUXU01000008">
    <property type="protein sequence ID" value="SKA49223.1"/>
    <property type="molecule type" value="Genomic_DNA"/>
</dbReference>
<dbReference type="AlphaFoldDB" id="A0A1T4U952"/>
<keyword evidence="1" id="KW-0413">Isomerase</keyword>
<name>A0A1T4U952_9GAMM</name>
<dbReference type="RefSeq" id="WP_078751528.1">
    <property type="nucleotide sequence ID" value="NZ_FUXU01000008.1"/>
</dbReference>
<proteinExistence type="predicted"/>